<accession>A0A8J4V2D8</accession>
<organism evidence="2 3">
    <name type="scientific">Polysphondylium violaceum</name>
    <dbReference type="NCBI Taxonomy" id="133409"/>
    <lineage>
        <taxon>Eukaryota</taxon>
        <taxon>Amoebozoa</taxon>
        <taxon>Evosea</taxon>
        <taxon>Eumycetozoa</taxon>
        <taxon>Dictyostelia</taxon>
        <taxon>Dictyosteliales</taxon>
        <taxon>Dictyosteliaceae</taxon>
        <taxon>Polysphondylium</taxon>
    </lineage>
</organism>
<feature type="region of interest" description="Disordered" evidence="1">
    <location>
        <begin position="364"/>
        <end position="385"/>
    </location>
</feature>
<feature type="compositionally biased region" description="Low complexity" evidence="1">
    <location>
        <begin position="114"/>
        <end position="126"/>
    </location>
</feature>
<dbReference type="EMBL" id="AJWJ01000887">
    <property type="protein sequence ID" value="KAF2068654.1"/>
    <property type="molecule type" value="Genomic_DNA"/>
</dbReference>
<proteinExistence type="predicted"/>
<evidence type="ECO:0000313" key="3">
    <source>
        <dbReference type="Proteomes" id="UP000695562"/>
    </source>
</evidence>
<feature type="non-terminal residue" evidence="2">
    <location>
        <position position="1"/>
    </location>
</feature>
<dbReference type="InterPro" id="IPR036770">
    <property type="entry name" value="Ankyrin_rpt-contain_sf"/>
</dbReference>
<sequence>DIEYLLPVEKKKEREKETKEIKGRLKQDIDLFHVYPYSQGVEFKSNQQQVYYEALFFRVFRNKLLFDYIFKSIHWIHQKHNIKVFKLSNSSLSTLVSFSYLFELEQRILHPRLNNNNKSNGNSNNNTKKKSNKRNTTTTATSKNQNGFFYYNSNGNDSDQEDEDDSDSLNNYDYSKDNYISFNSTPSTTIDNNNNNNLEPLSYLDIVKLLRNRMVSLRLLELVYKRYSKYFNHLNGMKSYYIDDGSDVGYDIHLEILTILENATIGGNLESIEFLVSQKYIPSFKCLEIAVAFNYLPIVKYLVKNHSHHIFSTPTTTTVTISKDKFDPQQRILAVAKQYGNSKIERYLLAKISISKFKNFFIGSNSSTKDKDKDKEKEKKELNNK</sequence>
<name>A0A8J4V2D8_9MYCE</name>
<feature type="compositionally biased region" description="Low complexity" evidence="1">
    <location>
        <begin position="134"/>
        <end position="157"/>
    </location>
</feature>
<comment type="caution">
    <text evidence="2">The sequence shown here is derived from an EMBL/GenBank/DDBJ whole genome shotgun (WGS) entry which is preliminary data.</text>
</comment>
<keyword evidence="3" id="KW-1185">Reference proteome</keyword>
<dbReference type="OrthoDB" id="24384at2759"/>
<feature type="compositionally biased region" description="Basic and acidic residues" evidence="1">
    <location>
        <begin position="368"/>
        <end position="385"/>
    </location>
</feature>
<protein>
    <recommendedName>
        <fullName evidence="4">Ankyrin repeat-containing protein</fullName>
    </recommendedName>
</protein>
<evidence type="ECO:0000313" key="2">
    <source>
        <dbReference type="EMBL" id="KAF2068654.1"/>
    </source>
</evidence>
<reference evidence="2" key="1">
    <citation type="submission" date="2020-01" db="EMBL/GenBank/DDBJ databases">
        <title>Development of genomics and gene disruption for Polysphondylium violaceum indicates a role for the polyketide synthase stlB in stalk morphogenesis.</title>
        <authorList>
            <person name="Narita B."/>
            <person name="Kawabe Y."/>
            <person name="Kin K."/>
            <person name="Saito T."/>
            <person name="Gibbs R."/>
            <person name="Kuspa A."/>
            <person name="Muzny D."/>
            <person name="Queller D."/>
            <person name="Richards S."/>
            <person name="Strassman J."/>
            <person name="Sucgang R."/>
            <person name="Worley K."/>
            <person name="Schaap P."/>
        </authorList>
    </citation>
    <scope>NUCLEOTIDE SEQUENCE</scope>
    <source>
        <strain evidence="2">QSvi11</strain>
    </source>
</reference>
<feature type="compositionally biased region" description="Acidic residues" evidence="1">
    <location>
        <begin position="158"/>
        <end position="167"/>
    </location>
</feature>
<feature type="region of interest" description="Disordered" evidence="1">
    <location>
        <begin position="112"/>
        <end position="170"/>
    </location>
</feature>
<dbReference type="Proteomes" id="UP000695562">
    <property type="component" value="Unassembled WGS sequence"/>
</dbReference>
<gene>
    <name evidence="2" type="ORF">CYY_010018</name>
</gene>
<evidence type="ECO:0008006" key="4">
    <source>
        <dbReference type="Google" id="ProtNLM"/>
    </source>
</evidence>
<dbReference type="AlphaFoldDB" id="A0A8J4V2D8"/>
<dbReference type="SUPFAM" id="SSF48403">
    <property type="entry name" value="Ankyrin repeat"/>
    <property type="match status" value="1"/>
</dbReference>
<evidence type="ECO:0000256" key="1">
    <source>
        <dbReference type="SAM" id="MobiDB-lite"/>
    </source>
</evidence>